<feature type="transmembrane region" description="Helical" evidence="5">
    <location>
        <begin position="76"/>
        <end position="100"/>
    </location>
</feature>
<feature type="transmembrane region" description="Helical" evidence="5">
    <location>
        <begin position="152"/>
        <end position="174"/>
    </location>
</feature>
<sequence length="766" mass="84266">MIIFPSAGVFAELGLGPMGVSMFFVSAIISQLVYSAGASDFAGANGSMMIEVVPFFHIIATSIANEIGEGHPREVMATTMVAFALSSVLTGLTFFLLGALKLGVLIGFFPRHILVGCIGGVGVFLIVTGLAVSTRLDDDEFALNLATLRFLFQAHNLVLWAPALAMAGLLRVITAKFHHQLIFPVYFIVIPLVFYFVIGVGHFDFGMLRKDGWLFDISGSDEPWWRFYTYFDLSATRMGPLLSTLPTQLALLFFNILHPPLNVPALGVSLNEDVDTNKELVAHGYSNLLAGFLGTVPNYLVYVNTLLFYRVGGDTRTSGFLLAGATVVLLLIGTGPIAYIPVMVVGALIFVLGIDLVKEALWDTRHRVSRIEYLTIASIMVVMTVWDFVMGVLFGIVASCVFFVVQNSRRRSIRSLHTGETIMSTVRRPSAHRDYLREVSKQTTVIKLQGFLFFGTIAHIEETIRGLVEGQAWSRNPIRFLVLDFTLAAGVDMSAAEALVRVQRLLSAKKIILVLCGLSLESATGKALQNVGLLEEDSVELFSSLSDAMEWTENAYLRAWFSSQKAESGGAYPVSLPGREATDLGQAESLYTPRWSHLRDVGSRTIARDKSLDRKPGEQEPLNTVVNAFSSHGNVTREQVRPLVPYLERIHIPSEWVLWEQGDAPDGLYFIQSGILRASYKFADFTPLTEESMVPGTLAGELSALSGTSRNATCIAETEAVLWRLSIENLRRMETEIPSFALMFTKLVLKAAKIDYDILLSSLATR</sequence>
<evidence type="ECO:0000256" key="1">
    <source>
        <dbReference type="ARBA" id="ARBA00004141"/>
    </source>
</evidence>
<dbReference type="InterPro" id="IPR000595">
    <property type="entry name" value="cNMP-bd_dom"/>
</dbReference>
<evidence type="ECO:0000256" key="3">
    <source>
        <dbReference type="ARBA" id="ARBA00022989"/>
    </source>
</evidence>
<dbReference type="FunCoup" id="A0A067PVK1">
    <property type="interactions" value="11"/>
</dbReference>
<dbReference type="InterPro" id="IPR011547">
    <property type="entry name" value="SLC26A/SulP_dom"/>
</dbReference>
<accession>A0A067PVK1</accession>
<gene>
    <name evidence="8" type="ORF">JAAARDRAFT_34689</name>
</gene>
<dbReference type="PANTHER" id="PTHR43310">
    <property type="entry name" value="SULFATE TRANSPORTER YBAR-RELATED"/>
    <property type="match status" value="1"/>
</dbReference>
<dbReference type="AlphaFoldDB" id="A0A067PVK1"/>
<dbReference type="OrthoDB" id="409725at2759"/>
<dbReference type="HOGENOM" id="CLU_003182_0_3_1"/>
<dbReference type="InParanoid" id="A0A067PVK1"/>
<keyword evidence="4 5" id="KW-0472">Membrane</keyword>
<keyword evidence="9" id="KW-1185">Reference proteome</keyword>
<name>A0A067PVK1_9AGAM</name>
<dbReference type="InterPro" id="IPR052706">
    <property type="entry name" value="Membrane-Transporter-like"/>
</dbReference>
<dbReference type="PROSITE" id="PS50042">
    <property type="entry name" value="CNMP_BINDING_3"/>
    <property type="match status" value="1"/>
</dbReference>
<dbReference type="InterPro" id="IPR036513">
    <property type="entry name" value="STAS_dom_sf"/>
</dbReference>
<protein>
    <recommendedName>
        <fullName evidence="10">STAS domain-containing protein</fullName>
    </recommendedName>
</protein>
<keyword evidence="3 5" id="KW-1133">Transmembrane helix</keyword>
<evidence type="ECO:0000313" key="9">
    <source>
        <dbReference type="Proteomes" id="UP000027265"/>
    </source>
</evidence>
<dbReference type="SMART" id="SM00100">
    <property type="entry name" value="cNMP"/>
    <property type="match status" value="1"/>
</dbReference>
<comment type="subcellular location">
    <subcellularLocation>
        <location evidence="1">Membrane</location>
        <topology evidence="1">Multi-pass membrane protein</topology>
    </subcellularLocation>
</comment>
<dbReference type="SUPFAM" id="SSF51206">
    <property type="entry name" value="cAMP-binding domain-like"/>
    <property type="match status" value="1"/>
</dbReference>
<evidence type="ECO:0008006" key="10">
    <source>
        <dbReference type="Google" id="ProtNLM"/>
    </source>
</evidence>
<dbReference type="Gene3D" id="2.60.120.10">
    <property type="entry name" value="Jelly Rolls"/>
    <property type="match status" value="1"/>
</dbReference>
<keyword evidence="2 5" id="KW-0812">Transmembrane</keyword>
<dbReference type="PROSITE" id="PS50801">
    <property type="entry name" value="STAS"/>
    <property type="match status" value="1"/>
</dbReference>
<feature type="transmembrane region" description="Helical" evidence="5">
    <location>
        <begin position="15"/>
        <end position="34"/>
    </location>
</feature>
<evidence type="ECO:0000256" key="4">
    <source>
        <dbReference type="ARBA" id="ARBA00023136"/>
    </source>
</evidence>
<dbReference type="InterPro" id="IPR014710">
    <property type="entry name" value="RmlC-like_jellyroll"/>
</dbReference>
<dbReference type="GO" id="GO:0016020">
    <property type="term" value="C:membrane"/>
    <property type="evidence" value="ECO:0007669"/>
    <property type="project" value="UniProtKB-SubCell"/>
</dbReference>
<dbReference type="EMBL" id="KL197718">
    <property type="protein sequence ID" value="KDQ57880.1"/>
    <property type="molecule type" value="Genomic_DNA"/>
</dbReference>
<organism evidence="8 9">
    <name type="scientific">Jaapia argillacea MUCL 33604</name>
    <dbReference type="NCBI Taxonomy" id="933084"/>
    <lineage>
        <taxon>Eukaryota</taxon>
        <taxon>Fungi</taxon>
        <taxon>Dikarya</taxon>
        <taxon>Basidiomycota</taxon>
        <taxon>Agaricomycotina</taxon>
        <taxon>Agaricomycetes</taxon>
        <taxon>Agaricomycetidae</taxon>
        <taxon>Jaapiales</taxon>
        <taxon>Jaapiaceae</taxon>
        <taxon>Jaapia</taxon>
    </lineage>
</organism>
<dbReference type="CDD" id="cd07042">
    <property type="entry name" value="STAS_SulP_like_sulfate_transporter"/>
    <property type="match status" value="1"/>
</dbReference>
<dbReference type="InterPro" id="IPR002645">
    <property type="entry name" value="STAS_dom"/>
</dbReference>
<evidence type="ECO:0000313" key="8">
    <source>
        <dbReference type="EMBL" id="KDQ57880.1"/>
    </source>
</evidence>
<dbReference type="InterPro" id="IPR018490">
    <property type="entry name" value="cNMP-bd_dom_sf"/>
</dbReference>
<feature type="transmembrane region" description="Helical" evidence="5">
    <location>
        <begin position="374"/>
        <end position="405"/>
    </location>
</feature>
<evidence type="ECO:0000259" key="6">
    <source>
        <dbReference type="PROSITE" id="PS50042"/>
    </source>
</evidence>
<feature type="domain" description="STAS" evidence="7">
    <location>
        <begin position="445"/>
        <end position="552"/>
    </location>
</feature>
<feature type="domain" description="Cyclic nucleotide-binding" evidence="6">
    <location>
        <begin position="634"/>
        <end position="733"/>
    </location>
</feature>
<feature type="transmembrane region" description="Helical" evidence="5">
    <location>
        <begin position="46"/>
        <end position="64"/>
    </location>
</feature>
<feature type="transmembrane region" description="Helical" evidence="5">
    <location>
        <begin position="321"/>
        <end position="354"/>
    </location>
</feature>
<dbReference type="Pfam" id="PF00027">
    <property type="entry name" value="cNMP_binding"/>
    <property type="match status" value="1"/>
</dbReference>
<dbReference type="STRING" id="933084.A0A067PVK1"/>
<dbReference type="Gene3D" id="3.30.750.24">
    <property type="entry name" value="STAS domain"/>
    <property type="match status" value="1"/>
</dbReference>
<evidence type="ECO:0000256" key="5">
    <source>
        <dbReference type="SAM" id="Phobius"/>
    </source>
</evidence>
<feature type="transmembrane region" description="Helical" evidence="5">
    <location>
        <begin position="112"/>
        <end position="132"/>
    </location>
</feature>
<reference evidence="9" key="1">
    <citation type="journal article" date="2014" name="Proc. Natl. Acad. Sci. U.S.A.">
        <title>Extensive sampling of basidiomycete genomes demonstrates inadequacy of the white-rot/brown-rot paradigm for wood decay fungi.</title>
        <authorList>
            <person name="Riley R."/>
            <person name="Salamov A.A."/>
            <person name="Brown D.W."/>
            <person name="Nagy L.G."/>
            <person name="Floudas D."/>
            <person name="Held B.W."/>
            <person name="Levasseur A."/>
            <person name="Lombard V."/>
            <person name="Morin E."/>
            <person name="Otillar R."/>
            <person name="Lindquist E.A."/>
            <person name="Sun H."/>
            <person name="LaButti K.M."/>
            <person name="Schmutz J."/>
            <person name="Jabbour D."/>
            <person name="Luo H."/>
            <person name="Baker S.E."/>
            <person name="Pisabarro A.G."/>
            <person name="Walton J.D."/>
            <person name="Blanchette R.A."/>
            <person name="Henrissat B."/>
            <person name="Martin F."/>
            <person name="Cullen D."/>
            <person name="Hibbett D.S."/>
            <person name="Grigoriev I.V."/>
        </authorList>
    </citation>
    <scope>NUCLEOTIDE SEQUENCE [LARGE SCALE GENOMIC DNA]</scope>
    <source>
        <strain evidence="9">MUCL 33604</strain>
    </source>
</reference>
<dbReference type="PANTHER" id="PTHR43310:SF4">
    <property type="entry name" value="AFR304WP"/>
    <property type="match status" value="1"/>
</dbReference>
<feature type="transmembrane region" description="Helical" evidence="5">
    <location>
        <begin position="288"/>
        <end position="309"/>
    </location>
</feature>
<proteinExistence type="predicted"/>
<dbReference type="Proteomes" id="UP000027265">
    <property type="component" value="Unassembled WGS sequence"/>
</dbReference>
<dbReference type="CDD" id="cd00038">
    <property type="entry name" value="CAP_ED"/>
    <property type="match status" value="1"/>
</dbReference>
<dbReference type="SUPFAM" id="SSF52091">
    <property type="entry name" value="SpoIIaa-like"/>
    <property type="match status" value="1"/>
</dbReference>
<evidence type="ECO:0000256" key="2">
    <source>
        <dbReference type="ARBA" id="ARBA00022692"/>
    </source>
</evidence>
<dbReference type="Pfam" id="PF01740">
    <property type="entry name" value="STAS"/>
    <property type="match status" value="1"/>
</dbReference>
<dbReference type="Pfam" id="PF00916">
    <property type="entry name" value="Sulfate_transp"/>
    <property type="match status" value="1"/>
</dbReference>
<evidence type="ECO:0000259" key="7">
    <source>
        <dbReference type="PROSITE" id="PS50801"/>
    </source>
</evidence>
<feature type="transmembrane region" description="Helical" evidence="5">
    <location>
        <begin position="181"/>
        <end position="203"/>
    </location>
</feature>